<evidence type="ECO:0000256" key="6">
    <source>
        <dbReference type="ARBA" id="ARBA00023012"/>
    </source>
</evidence>
<evidence type="ECO:0000256" key="4">
    <source>
        <dbReference type="ARBA" id="ARBA00022679"/>
    </source>
</evidence>
<evidence type="ECO:0000256" key="5">
    <source>
        <dbReference type="ARBA" id="ARBA00022777"/>
    </source>
</evidence>
<dbReference type="SUPFAM" id="SSF55874">
    <property type="entry name" value="ATPase domain of HSP90 chaperone/DNA topoisomerase II/histidine kinase"/>
    <property type="match status" value="1"/>
</dbReference>
<keyword evidence="6" id="KW-0902">Two-component regulatory system</keyword>
<proteinExistence type="predicted"/>
<evidence type="ECO:0000256" key="7">
    <source>
        <dbReference type="SAM" id="Coils"/>
    </source>
</evidence>
<comment type="caution">
    <text evidence="9">The sequence shown here is derived from an EMBL/GenBank/DDBJ whole genome shotgun (WGS) entry which is preliminary data.</text>
</comment>
<dbReference type="Gene3D" id="1.10.287.130">
    <property type="match status" value="1"/>
</dbReference>
<dbReference type="SUPFAM" id="SSF47384">
    <property type="entry name" value="Homodimeric domain of signal transducing histidine kinase"/>
    <property type="match status" value="1"/>
</dbReference>
<evidence type="ECO:0000256" key="3">
    <source>
        <dbReference type="ARBA" id="ARBA00022553"/>
    </source>
</evidence>
<dbReference type="Proteomes" id="UP001442494">
    <property type="component" value="Unassembled WGS sequence"/>
</dbReference>
<accession>A0ABV0JSV0</accession>
<dbReference type="InterPro" id="IPR025751">
    <property type="entry name" value="RsbRD_N_dom"/>
</dbReference>
<dbReference type="PRINTS" id="PR00344">
    <property type="entry name" value="BCTRLSENSOR"/>
</dbReference>
<dbReference type="CDD" id="cd00082">
    <property type="entry name" value="HisKA"/>
    <property type="match status" value="1"/>
</dbReference>
<gene>
    <name evidence="9" type="ORF">NDI37_18910</name>
</gene>
<sequence length="413" mass="46437">MDFSQLLIDKSQTITDKWIEAVRSDRQIQSADDLSRTAIQNHLPDVLRAMATVLAKYQESDINTLVEASLEHGVLRAGQGFEPIEIAREYRLLRQVTFSTLEEDLKQASSIDVIRAVRLIDAVVDEAIAQCFKSYMEQRLGELQQLQSQLQLNNQELTRLVRANQESLSHLAHELKTPLTSIIGYSELFLRQQRNKDQVNDNLRNLEHIDKVLWGGRQLLRLINDTLEISRYEAGKMKLQPSSTNVRSLINSVIEMVQPLANSKQLQMIVECDSATADSSATLREGLRPTAAPDQVFTDPLRLQQIITNLLSNAIRYTETGSIKLTCQTVSQEEWAIAIADTGIGIEPEDQIRIFEPYFQAGSSQQSYHPHSTGLGLAIVSRLVKLLQGKMELVSEIGIGSTFTVIFPLEVQI</sequence>
<evidence type="ECO:0000256" key="2">
    <source>
        <dbReference type="ARBA" id="ARBA00012438"/>
    </source>
</evidence>
<dbReference type="InterPro" id="IPR004358">
    <property type="entry name" value="Sig_transdc_His_kin-like_C"/>
</dbReference>
<dbReference type="Pfam" id="PF02518">
    <property type="entry name" value="HATPase_c"/>
    <property type="match status" value="1"/>
</dbReference>
<dbReference type="InterPro" id="IPR036097">
    <property type="entry name" value="HisK_dim/P_sf"/>
</dbReference>
<dbReference type="Pfam" id="PF14361">
    <property type="entry name" value="RsbRD_N"/>
    <property type="match status" value="1"/>
</dbReference>
<dbReference type="PANTHER" id="PTHR43047:SF66">
    <property type="entry name" value="HISKA"/>
    <property type="match status" value="1"/>
</dbReference>
<keyword evidence="4" id="KW-0808">Transferase</keyword>
<dbReference type="PANTHER" id="PTHR43047">
    <property type="entry name" value="TWO-COMPONENT HISTIDINE PROTEIN KINASE"/>
    <property type="match status" value="1"/>
</dbReference>
<evidence type="ECO:0000313" key="9">
    <source>
        <dbReference type="EMBL" id="MEP0866531.1"/>
    </source>
</evidence>
<protein>
    <recommendedName>
        <fullName evidence="2">histidine kinase</fullName>
        <ecNumber evidence="2">2.7.13.3</ecNumber>
    </recommendedName>
</protein>
<organism evidence="9 10">
    <name type="scientific">Funiculus sociatus GB2-A5</name>
    <dbReference type="NCBI Taxonomy" id="2933946"/>
    <lineage>
        <taxon>Bacteria</taxon>
        <taxon>Bacillati</taxon>
        <taxon>Cyanobacteriota</taxon>
        <taxon>Cyanophyceae</taxon>
        <taxon>Coleofasciculales</taxon>
        <taxon>Coleofasciculaceae</taxon>
        <taxon>Funiculus</taxon>
    </lineage>
</organism>
<dbReference type="EMBL" id="JAMPKK010000045">
    <property type="protein sequence ID" value="MEP0866531.1"/>
    <property type="molecule type" value="Genomic_DNA"/>
</dbReference>
<evidence type="ECO:0000313" key="10">
    <source>
        <dbReference type="Proteomes" id="UP001442494"/>
    </source>
</evidence>
<reference evidence="9 10" key="1">
    <citation type="submission" date="2022-04" db="EMBL/GenBank/DDBJ databases">
        <title>Positive selection, recombination, and allopatry shape intraspecific diversity of widespread and dominant cyanobacteria.</title>
        <authorList>
            <person name="Wei J."/>
            <person name="Shu W."/>
            <person name="Hu C."/>
        </authorList>
    </citation>
    <scope>NUCLEOTIDE SEQUENCE [LARGE SCALE GENOMIC DNA]</scope>
    <source>
        <strain evidence="9 10">GB2-A5</strain>
    </source>
</reference>
<comment type="catalytic activity">
    <reaction evidence="1">
        <text>ATP + protein L-histidine = ADP + protein N-phospho-L-histidine.</text>
        <dbReference type="EC" id="2.7.13.3"/>
    </reaction>
</comment>
<dbReference type="Gene3D" id="3.30.565.10">
    <property type="entry name" value="Histidine kinase-like ATPase, C-terminal domain"/>
    <property type="match status" value="1"/>
</dbReference>
<evidence type="ECO:0000259" key="8">
    <source>
        <dbReference type="PROSITE" id="PS50109"/>
    </source>
</evidence>
<dbReference type="SMART" id="SM00387">
    <property type="entry name" value="HATPase_c"/>
    <property type="match status" value="1"/>
</dbReference>
<dbReference type="InterPro" id="IPR036890">
    <property type="entry name" value="HATPase_C_sf"/>
</dbReference>
<dbReference type="GO" id="GO:0016301">
    <property type="term" value="F:kinase activity"/>
    <property type="evidence" value="ECO:0007669"/>
    <property type="project" value="UniProtKB-KW"/>
</dbReference>
<dbReference type="Pfam" id="PF00512">
    <property type="entry name" value="HisKA"/>
    <property type="match status" value="1"/>
</dbReference>
<dbReference type="InterPro" id="IPR003661">
    <property type="entry name" value="HisK_dim/P_dom"/>
</dbReference>
<dbReference type="InterPro" id="IPR005467">
    <property type="entry name" value="His_kinase_dom"/>
</dbReference>
<dbReference type="PROSITE" id="PS50109">
    <property type="entry name" value="HIS_KIN"/>
    <property type="match status" value="1"/>
</dbReference>
<name>A0ABV0JSV0_9CYAN</name>
<dbReference type="CDD" id="cd16922">
    <property type="entry name" value="HATPase_EvgS-ArcB-TorS-like"/>
    <property type="match status" value="1"/>
</dbReference>
<keyword evidence="3" id="KW-0597">Phosphoprotein</keyword>
<dbReference type="EC" id="2.7.13.3" evidence="2"/>
<feature type="domain" description="Histidine kinase" evidence="8">
    <location>
        <begin position="170"/>
        <end position="411"/>
    </location>
</feature>
<feature type="coiled-coil region" evidence="7">
    <location>
        <begin position="136"/>
        <end position="163"/>
    </location>
</feature>
<keyword evidence="5 9" id="KW-0418">Kinase</keyword>
<dbReference type="InterPro" id="IPR003594">
    <property type="entry name" value="HATPase_dom"/>
</dbReference>
<keyword evidence="7" id="KW-0175">Coiled coil</keyword>
<evidence type="ECO:0000256" key="1">
    <source>
        <dbReference type="ARBA" id="ARBA00000085"/>
    </source>
</evidence>
<dbReference type="RefSeq" id="WP_190422361.1">
    <property type="nucleotide sequence ID" value="NZ_JAMPKK010000045.1"/>
</dbReference>
<dbReference type="SMART" id="SM00388">
    <property type="entry name" value="HisKA"/>
    <property type="match status" value="1"/>
</dbReference>
<keyword evidence="10" id="KW-1185">Reference proteome</keyword>